<keyword evidence="3 9" id="KW-1003">Cell membrane</keyword>
<keyword evidence="6 9" id="KW-1133">Transmembrane helix</keyword>
<evidence type="ECO:0000256" key="3">
    <source>
        <dbReference type="ARBA" id="ARBA00022475"/>
    </source>
</evidence>
<gene>
    <name evidence="9 11" type="primary">tatB</name>
    <name evidence="11" type="ORF">ENJ65_01285</name>
</gene>
<keyword evidence="8 9" id="KW-0472">Membrane</keyword>
<evidence type="ECO:0000256" key="9">
    <source>
        <dbReference type="HAMAP-Rule" id="MF_00237"/>
    </source>
</evidence>
<reference evidence="11" key="1">
    <citation type="journal article" date="2020" name="mSystems">
        <title>Genome- and Community-Level Interaction Insights into Carbon Utilization and Element Cycling Functions of Hydrothermarchaeota in Hydrothermal Sediment.</title>
        <authorList>
            <person name="Zhou Z."/>
            <person name="Liu Y."/>
            <person name="Xu W."/>
            <person name="Pan J."/>
            <person name="Luo Z.H."/>
            <person name="Li M."/>
        </authorList>
    </citation>
    <scope>NUCLEOTIDE SEQUENCE [LARGE SCALE GENOMIC DNA]</scope>
    <source>
        <strain evidence="11">HyVt-505</strain>
    </source>
</reference>
<evidence type="ECO:0000256" key="7">
    <source>
        <dbReference type="ARBA" id="ARBA00023010"/>
    </source>
</evidence>
<feature type="compositionally biased region" description="Polar residues" evidence="10">
    <location>
        <begin position="103"/>
        <end position="115"/>
    </location>
</feature>
<evidence type="ECO:0000313" key="11">
    <source>
        <dbReference type="EMBL" id="HHJ80247.1"/>
    </source>
</evidence>
<comment type="subunit">
    <text evidence="9">The Tat system comprises two distinct complexes: a TatABC complex, containing multiple copies of TatA, TatB and TatC subunits, and a separate TatA complex, containing only TatA subunits. Substrates initially bind to the TatABC complex, which probably triggers association of the separate TatA complex to form the active translocon.</text>
</comment>
<comment type="function">
    <text evidence="9">Part of the twin-arginine translocation (Tat) system that transports large folded proteins containing a characteristic twin-arginine motif in their signal peptide across membranes. Together with TatC, TatB is part of a receptor directly interacting with Tat signal peptides. TatB may form an oligomeric binding site that transiently accommodates folded Tat precursor proteins before their translocation.</text>
</comment>
<dbReference type="Gene3D" id="1.20.5.3310">
    <property type="match status" value="1"/>
</dbReference>
<dbReference type="NCBIfam" id="TIGR01410">
    <property type="entry name" value="tatB"/>
    <property type="match status" value="1"/>
</dbReference>
<dbReference type="HAMAP" id="MF_00237">
    <property type="entry name" value="TatB"/>
    <property type="match status" value="1"/>
</dbReference>
<dbReference type="GO" id="GO:0043953">
    <property type="term" value="P:protein transport by the Tat complex"/>
    <property type="evidence" value="ECO:0007669"/>
    <property type="project" value="UniProtKB-UniRule"/>
</dbReference>
<dbReference type="GO" id="GO:0008320">
    <property type="term" value="F:protein transmembrane transporter activity"/>
    <property type="evidence" value="ECO:0007669"/>
    <property type="project" value="UniProtKB-UniRule"/>
</dbReference>
<evidence type="ECO:0000256" key="10">
    <source>
        <dbReference type="SAM" id="MobiDB-lite"/>
    </source>
</evidence>
<dbReference type="PANTHER" id="PTHR33162">
    <property type="entry name" value="SEC-INDEPENDENT PROTEIN TRANSLOCASE PROTEIN TATA, CHLOROPLASTIC"/>
    <property type="match status" value="1"/>
</dbReference>
<comment type="caution">
    <text evidence="11">The sequence shown here is derived from an EMBL/GenBank/DDBJ whole genome shotgun (WGS) entry which is preliminary data.</text>
</comment>
<dbReference type="Proteomes" id="UP000885832">
    <property type="component" value="Unassembled WGS sequence"/>
</dbReference>
<organism evidence="11">
    <name type="scientific">Candidatus Tenderia electrophaga</name>
    <dbReference type="NCBI Taxonomy" id="1748243"/>
    <lineage>
        <taxon>Bacteria</taxon>
        <taxon>Pseudomonadati</taxon>
        <taxon>Pseudomonadota</taxon>
        <taxon>Gammaproteobacteria</taxon>
        <taxon>Candidatus Tenderiales</taxon>
        <taxon>Candidatus Tenderiaceae</taxon>
        <taxon>Candidatus Tenderia</taxon>
    </lineage>
</organism>
<comment type="similarity">
    <text evidence="9">Belongs to the TatB family.</text>
</comment>
<keyword evidence="7 9" id="KW-0811">Translocation</keyword>
<name>A0A832J8A4_9GAMM</name>
<keyword evidence="2 9" id="KW-0813">Transport</keyword>
<evidence type="ECO:0000256" key="6">
    <source>
        <dbReference type="ARBA" id="ARBA00022989"/>
    </source>
</evidence>
<proteinExistence type="inferred from homology"/>
<dbReference type="PANTHER" id="PTHR33162:SF1">
    <property type="entry name" value="SEC-INDEPENDENT PROTEIN TRANSLOCASE PROTEIN TATA, CHLOROPLASTIC"/>
    <property type="match status" value="1"/>
</dbReference>
<dbReference type="EMBL" id="DRNF01000087">
    <property type="protein sequence ID" value="HHJ80247.1"/>
    <property type="molecule type" value="Genomic_DNA"/>
</dbReference>
<accession>A0A832J8A4</accession>
<keyword evidence="5 9" id="KW-0653">Protein transport</keyword>
<dbReference type="Pfam" id="PF02416">
    <property type="entry name" value="TatA_B_E"/>
    <property type="match status" value="1"/>
</dbReference>
<sequence>MFDIGFLEIMLVGVVALLVVGPNEFPGLVRNVGRGLGKIRGFLSSVKSDLDFEIDKANEIKQMVEKEAEIARLHEIIERNAVTVPVQGKPAEEPSGIEKLDESSQAETDQEQAQPLSDRRQT</sequence>
<dbReference type="InterPro" id="IPR003369">
    <property type="entry name" value="TatA/B/E"/>
</dbReference>
<protein>
    <recommendedName>
        <fullName evidence="9">Sec-independent protein translocase protein TatB</fullName>
    </recommendedName>
</protein>
<feature type="region of interest" description="Disordered" evidence="10">
    <location>
        <begin position="84"/>
        <end position="122"/>
    </location>
</feature>
<dbReference type="InterPro" id="IPR018448">
    <property type="entry name" value="TatB"/>
</dbReference>
<dbReference type="GO" id="GO:0033281">
    <property type="term" value="C:TAT protein transport complex"/>
    <property type="evidence" value="ECO:0007669"/>
    <property type="project" value="UniProtKB-UniRule"/>
</dbReference>
<evidence type="ECO:0000256" key="4">
    <source>
        <dbReference type="ARBA" id="ARBA00022692"/>
    </source>
</evidence>
<evidence type="ECO:0000256" key="8">
    <source>
        <dbReference type="ARBA" id="ARBA00023136"/>
    </source>
</evidence>
<evidence type="ECO:0000256" key="1">
    <source>
        <dbReference type="ARBA" id="ARBA00004167"/>
    </source>
</evidence>
<evidence type="ECO:0000256" key="2">
    <source>
        <dbReference type="ARBA" id="ARBA00022448"/>
    </source>
</evidence>
<dbReference type="AlphaFoldDB" id="A0A832J8A4"/>
<dbReference type="PRINTS" id="PR01506">
    <property type="entry name" value="TATBPROTEIN"/>
</dbReference>
<feature type="compositionally biased region" description="Basic and acidic residues" evidence="10">
    <location>
        <begin position="90"/>
        <end position="102"/>
    </location>
</feature>
<comment type="subcellular location">
    <subcellularLocation>
        <location evidence="9">Cell membrane</location>
        <topology evidence="9">Single-pass membrane protein</topology>
    </subcellularLocation>
    <subcellularLocation>
        <location evidence="1">Membrane</location>
        <topology evidence="1">Single-pass membrane protein</topology>
    </subcellularLocation>
</comment>
<keyword evidence="4 9" id="KW-0812">Transmembrane</keyword>
<evidence type="ECO:0000256" key="5">
    <source>
        <dbReference type="ARBA" id="ARBA00022927"/>
    </source>
</evidence>